<comment type="similarity">
    <text evidence="2">Belongs to the major facilitator superfamily.</text>
</comment>
<dbReference type="CDD" id="cd17502">
    <property type="entry name" value="MFS_Azr1_MDR_like"/>
    <property type="match status" value="1"/>
</dbReference>
<gene>
    <name evidence="10" type="ORF">EW145_g2898</name>
</gene>
<feature type="domain" description="Major facilitator superfamily (MFS) profile" evidence="9">
    <location>
        <begin position="76"/>
        <end position="563"/>
    </location>
</feature>
<feature type="transmembrane region" description="Helical" evidence="8">
    <location>
        <begin position="110"/>
        <end position="129"/>
    </location>
</feature>
<feature type="transmembrane region" description="Helical" evidence="8">
    <location>
        <begin position="338"/>
        <end position="357"/>
    </location>
</feature>
<dbReference type="GO" id="GO:0012505">
    <property type="term" value="C:endomembrane system"/>
    <property type="evidence" value="ECO:0007669"/>
    <property type="project" value="UniProtKB-SubCell"/>
</dbReference>
<sequence length="597" mass="63654">MSVAISPEDGRSAKGGGVPATPTRIVTEQKTPAEQPQPLKPAPVDIEKAGKEKYEPGAAWKSAEVHEIPRNNMKIVFPGLMLTVFLAALDQTIAAVALPTIVRDIGGQSGYSWVGSAYLLMSACLSPLYGKLSDIIGRKPVLFFSIGTFLVGSALCGAAQTFIWLALCRGLQGIGGGGIIQMVMITISDITSLEERGKYGGAFGATWGIASVVGPLVGGVLTDHVSWRWCFFINLPTGGVAALILLFFLHLNPTKKTPVREVASTFDFVGLFLFVGGIVLLLIGFQGAETAKSGWKAPQTLAPLIIGVLLIIAGGVNEVYTSKQPIIPPRLFKTRTTAAILISVLFHAFTFFAASYYVPLYFQVLGSDATMAGVRQLPLSLGSALFAIISGITVSKTGRYRPIMWIGWFLMTIGYGLMIMLEEDTSSAKQEIFLLIAGIGIGCLFQPPLIGLQAAMPLKDMATTTGTFTLIRTLGGTVGISVGDTIFSTQVVQRLAKIPGYTSTAGGGSQITSYTGLTQIQPVSLRQEVLHAYTRSLATIYIVAVPLSFVGLLCALTIREYSLKRTIDRGEQKPPALKENDDSAVQSIRPSVEKPAI</sequence>
<feature type="transmembrane region" description="Helical" evidence="8">
    <location>
        <begin position="75"/>
        <end position="98"/>
    </location>
</feature>
<dbReference type="PANTHER" id="PTHR23501">
    <property type="entry name" value="MAJOR FACILITATOR SUPERFAMILY"/>
    <property type="match status" value="1"/>
</dbReference>
<evidence type="ECO:0000256" key="1">
    <source>
        <dbReference type="ARBA" id="ARBA00004127"/>
    </source>
</evidence>
<feature type="transmembrane region" description="Helical" evidence="8">
    <location>
        <begin position="268"/>
        <end position="288"/>
    </location>
</feature>
<feature type="transmembrane region" description="Helical" evidence="8">
    <location>
        <begin position="377"/>
        <end position="395"/>
    </location>
</feature>
<dbReference type="SUPFAM" id="SSF103473">
    <property type="entry name" value="MFS general substrate transporter"/>
    <property type="match status" value="1"/>
</dbReference>
<organism evidence="10 11">
    <name type="scientific">Phellinidium pouzarii</name>
    <dbReference type="NCBI Taxonomy" id="167371"/>
    <lineage>
        <taxon>Eukaryota</taxon>
        <taxon>Fungi</taxon>
        <taxon>Dikarya</taxon>
        <taxon>Basidiomycota</taxon>
        <taxon>Agaricomycotina</taxon>
        <taxon>Agaricomycetes</taxon>
        <taxon>Hymenochaetales</taxon>
        <taxon>Hymenochaetaceae</taxon>
        <taxon>Phellinidium</taxon>
    </lineage>
</organism>
<dbReference type="InterPro" id="IPR036259">
    <property type="entry name" value="MFS_trans_sf"/>
</dbReference>
<evidence type="ECO:0000256" key="8">
    <source>
        <dbReference type="SAM" id="Phobius"/>
    </source>
</evidence>
<dbReference type="Proteomes" id="UP000308199">
    <property type="component" value="Unassembled WGS sequence"/>
</dbReference>
<feature type="compositionally biased region" description="Basic and acidic residues" evidence="7">
    <location>
        <begin position="572"/>
        <end position="581"/>
    </location>
</feature>
<keyword evidence="11" id="KW-1185">Reference proteome</keyword>
<feature type="transmembrane region" description="Helical" evidence="8">
    <location>
        <begin position="199"/>
        <end position="220"/>
    </location>
</feature>
<evidence type="ECO:0000256" key="6">
    <source>
        <dbReference type="ARBA" id="ARBA00023136"/>
    </source>
</evidence>
<feature type="transmembrane region" description="Helical" evidence="8">
    <location>
        <begin position="300"/>
        <end position="317"/>
    </location>
</feature>
<dbReference type="PROSITE" id="PS50850">
    <property type="entry name" value="MFS"/>
    <property type="match status" value="1"/>
</dbReference>
<feature type="region of interest" description="Disordered" evidence="7">
    <location>
        <begin position="572"/>
        <end position="597"/>
    </location>
</feature>
<evidence type="ECO:0000256" key="3">
    <source>
        <dbReference type="ARBA" id="ARBA00022448"/>
    </source>
</evidence>
<keyword evidence="3" id="KW-0813">Transport</keyword>
<dbReference type="OrthoDB" id="10021397at2759"/>
<feature type="transmembrane region" description="Helical" evidence="8">
    <location>
        <begin position="170"/>
        <end position="187"/>
    </location>
</feature>
<evidence type="ECO:0000256" key="2">
    <source>
        <dbReference type="ARBA" id="ARBA00008335"/>
    </source>
</evidence>
<name>A0A4S4L9C3_9AGAM</name>
<dbReference type="Gene3D" id="1.20.1250.20">
    <property type="entry name" value="MFS general substrate transporter like domains"/>
    <property type="match status" value="1"/>
</dbReference>
<dbReference type="PRINTS" id="PR01036">
    <property type="entry name" value="TCRTETB"/>
</dbReference>
<reference evidence="10 11" key="1">
    <citation type="submission" date="2019-02" db="EMBL/GenBank/DDBJ databases">
        <title>Genome sequencing of the rare red list fungi Phellinidium pouzarii.</title>
        <authorList>
            <person name="Buettner E."/>
            <person name="Kellner H."/>
        </authorList>
    </citation>
    <scope>NUCLEOTIDE SEQUENCE [LARGE SCALE GENOMIC DNA]</scope>
    <source>
        <strain evidence="10 11">DSM 108285</strain>
    </source>
</reference>
<feature type="transmembrane region" description="Helical" evidence="8">
    <location>
        <begin position="402"/>
        <end position="420"/>
    </location>
</feature>
<dbReference type="GO" id="GO:0022857">
    <property type="term" value="F:transmembrane transporter activity"/>
    <property type="evidence" value="ECO:0007669"/>
    <property type="project" value="InterPro"/>
</dbReference>
<feature type="region of interest" description="Disordered" evidence="7">
    <location>
        <begin position="1"/>
        <end position="44"/>
    </location>
</feature>
<dbReference type="PANTHER" id="PTHR23501:SF102">
    <property type="entry name" value="DRUG TRANSPORTER, PUTATIVE (AFU_ORTHOLOGUE AFUA_3G08530)-RELATED"/>
    <property type="match status" value="1"/>
</dbReference>
<dbReference type="Gene3D" id="1.20.1720.10">
    <property type="entry name" value="Multidrug resistance protein D"/>
    <property type="match status" value="1"/>
</dbReference>
<comment type="caution">
    <text evidence="10">The sequence shown here is derived from an EMBL/GenBank/DDBJ whole genome shotgun (WGS) entry which is preliminary data.</text>
</comment>
<protein>
    <recommendedName>
        <fullName evidence="9">Major facilitator superfamily (MFS) profile domain-containing protein</fullName>
    </recommendedName>
</protein>
<evidence type="ECO:0000313" key="10">
    <source>
        <dbReference type="EMBL" id="THH08149.1"/>
    </source>
</evidence>
<evidence type="ECO:0000256" key="7">
    <source>
        <dbReference type="SAM" id="MobiDB-lite"/>
    </source>
</evidence>
<keyword evidence="4 8" id="KW-0812">Transmembrane</keyword>
<evidence type="ECO:0000313" key="11">
    <source>
        <dbReference type="Proteomes" id="UP000308199"/>
    </source>
</evidence>
<feature type="compositionally biased region" description="Polar residues" evidence="7">
    <location>
        <begin position="24"/>
        <end position="34"/>
    </location>
</feature>
<dbReference type="EMBL" id="SGPK01000111">
    <property type="protein sequence ID" value="THH08149.1"/>
    <property type="molecule type" value="Genomic_DNA"/>
</dbReference>
<evidence type="ECO:0000259" key="9">
    <source>
        <dbReference type="PROSITE" id="PS50850"/>
    </source>
</evidence>
<feature type="transmembrane region" description="Helical" evidence="8">
    <location>
        <begin position="141"/>
        <end position="164"/>
    </location>
</feature>
<proteinExistence type="inferred from homology"/>
<dbReference type="InterPro" id="IPR020846">
    <property type="entry name" value="MFS_dom"/>
</dbReference>
<dbReference type="Pfam" id="PF07690">
    <property type="entry name" value="MFS_1"/>
    <property type="match status" value="1"/>
</dbReference>
<evidence type="ECO:0000256" key="4">
    <source>
        <dbReference type="ARBA" id="ARBA00022692"/>
    </source>
</evidence>
<comment type="subcellular location">
    <subcellularLocation>
        <location evidence="1">Endomembrane system</location>
        <topology evidence="1">Multi-pass membrane protein</topology>
    </subcellularLocation>
</comment>
<feature type="transmembrane region" description="Helical" evidence="8">
    <location>
        <begin position="536"/>
        <end position="558"/>
    </location>
</feature>
<feature type="transmembrane region" description="Helical" evidence="8">
    <location>
        <begin position="226"/>
        <end position="248"/>
    </location>
</feature>
<feature type="transmembrane region" description="Helical" evidence="8">
    <location>
        <begin position="432"/>
        <end position="452"/>
    </location>
</feature>
<accession>A0A4S4L9C3</accession>
<keyword evidence="5 8" id="KW-1133">Transmembrane helix</keyword>
<dbReference type="FunFam" id="1.20.1720.10:FF:000013">
    <property type="entry name" value="Related to multidrug resistance proteins"/>
    <property type="match status" value="1"/>
</dbReference>
<dbReference type="GO" id="GO:0005886">
    <property type="term" value="C:plasma membrane"/>
    <property type="evidence" value="ECO:0007669"/>
    <property type="project" value="TreeGrafter"/>
</dbReference>
<keyword evidence="6 8" id="KW-0472">Membrane</keyword>
<dbReference type="AlphaFoldDB" id="A0A4S4L9C3"/>
<dbReference type="InterPro" id="IPR011701">
    <property type="entry name" value="MFS"/>
</dbReference>
<evidence type="ECO:0000256" key="5">
    <source>
        <dbReference type="ARBA" id="ARBA00022989"/>
    </source>
</evidence>